<feature type="region of interest" description="Disordered" evidence="1">
    <location>
        <begin position="394"/>
        <end position="427"/>
    </location>
</feature>
<dbReference type="Gene3D" id="1.25.40.10">
    <property type="entry name" value="Tetratricopeptide repeat domain"/>
    <property type="match status" value="1"/>
</dbReference>
<evidence type="ECO:0000256" key="1">
    <source>
        <dbReference type="SAM" id="MobiDB-lite"/>
    </source>
</evidence>
<dbReference type="Proteomes" id="UP000504606">
    <property type="component" value="Unplaced"/>
</dbReference>
<dbReference type="AlphaFoldDB" id="A0A6J1T2T9"/>
<dbReference type="GeneID" id="113213123"/>
<evidence type="ECO:0000313" key="3">
    <source>
        <dbReference type="RefSeq" id="XP_026287874.1"/>
    </source>
</evidence>
<sequence length="427" mass="48276">MSRMKPTLVHGSIVPEIDDSFSPDAIDFVGSIIMRGLSCAFTWNTKIRVFNDTDLDELVDRLPLAVSTWHRIIDLCHIAVSHHVKGNFNRSKVFSTESYIPLLEIPGIQSNCTLINQHRQALKHVLDSTSAFIQLSSCDDYMARRNLYDYAKTIPSFDSMDKKQRAAVHAIRSQLTEYPDNMLWAREAVKLDPEEGQWHFYLAEILFEADQRGQFNGKARDEAFKEVMKHNSLSLKLRQDTPQPFLLLAEILVAGGDADSSEKSYVLVQNALKKFPNSAYVHERAADILQSSQPTFYFLPKSYLLIEPFYKKALKLAGKECATLRHKLGIHQVLLAQLRLENFEGIHDEGIKNLELAACSIPNAKIHLNLAKKGLLDSSVVGIPQMPMPILCREESSSESSEADYTVVLSTKKKNKKRKGKSKSKKK</sequence>
<dbReference type="OrthoDB" id="8191130at2759"/>
<protein>
    <submittedName>
        <fullName evidence="3">Uncharacterized protein LOC113213123</fullName>
    </submittedName>
</protein>
<dbReference type="RefSeq" id="XP_026287874.1">
    <property type="nucleotide sequence ID" value="XM_026432089.2"/>
</dbReference>
<keyword evidence="2" id="KW-1185">Reference proteome</keyword>
<proteinExistence type="predicted"/>
<dbReference type="KEGG" id="foc:113213123"/>
<dbReference type="SUPFAM" id="SSF48452">
    <property type="entry name" value="TPR-like"/>
    <property type="match status" value="1"/>
</dbReference>
<dbReference type="InterPro" id="IPR011990">
    <property type="entry name" value="TPR-like_helical_dom_sf"/>
</dbReference>
<gene>
    <name evidence="3" type="primary">LOC113213123</name>
</gene>
<reference evidence="3" key="1">
    <citation type="submission" date="2025-08" db="UniProtKB">
        <authorList>
            <consortium name="RefSeq"/>
        </authorList>
    </citation>
    <scope>IDENTIFICATION</scope>
    <source>
        <tissue evidence="3">Whole organism</tissue>
    </source>
</reference>
<accession>A0A6J1T2T9</accession>
<feature type="compositionally biased region" description="Basic residues" evidence="1">
    <location>
        <begin position="411"/>
        <end position="427"/>
    </location>
</feature>
<evidence type="ECO:0000313" key="2">
    <source>
        <dbReference type="Proteomes" id="UP000504606"/>
    </source>
</evidence>
<name>A0A6J1T2T9_FRAOC</name>
<organism evidence="2 3">
    <name type="scientific">Frankliniella occidentalis</name>
    <name type="common">Western flower thrips</name>
    <name type="synonym">Euthrips occidentalis</name>
    <dbReference type="NCBI Taxonomy" id="133901"/>
    <lineage>
        <taxon>Eukaryota</taxon>
        <taxon>Metazoa</taxon>
        <taxon>Ecdysozoa</taxon>
        <taxon>Arthropoda</taxon>
        <taxon>Hexapoda</taxon>
        <taxon>Insecta</taxon>
        <taxon>Pterygota</taxon>
        <taxon>Neoptera</taxon>
        <taxon>Paraneoptera</taxon>
        <taxon>Thysanoptera</taxon>
        <taxon>Terebrantia</taxon>
        <taxon>Thripoidea</taxon>
        <taxon>Thripidae</taxon>
        <taxon>Frankliniella</taxon>
    </lineage>
</organism>